<accession>S0EYW1</accession>
<dbReference type="EC" id="2.2.1.7" evidence="10"/>
<dbReference type="HAMAP" id="MF_00315">
    <property type="entry name" value="DXP_synth"/>
    <property type="match status" value="1"/>
</dbReference>
<feature type="binding site" evidence="10">
    <location>
        <position position="177"/>
    </location>
    <ligand>
        <name>Mg(2+)</name>
        <dbReference type="ChEBI" id="CHEBI:18420"/>
    </ligand>
</feature>
<comment type="pathway">
    <text evidence="1 10">Metabolic intermediate biosynthesis; 1-deoxy-D-xylulose 5-phosphate biosynthesis; 1-deoxy-D-xylulose 5-phosphate from D-glyceraldehyde 3-phosphate and pyruvate: step 1/1.</text>
</comment>
<dbReference type="Gene3D" id="3.40.50.920">
    <property type="match status" value="1"/>
</dbReference>
<feature type="binding site" evidence="10">
    <location>
        <begin position="149"/>
        <end position="150"/>
    </location>
    <ligand>
        <name>thiamine diphosphate</name>
        <dbReference type="ChEBI" id="CHEBI:58937"/>
    </ligand>
</feature>
<dbReference type="FunCoup" id="S0EYW1">
    <property type="interactions" value="347"/>
</dbReference>
<dbReference type="CDD" id="cd02007">
    <property type="entry name" value="TPP_DXS"/>
    <property type="match status" value="1"/>
</dbReference>
<feature type="binding site" evidence="10">
    <location>
        <position position="378"/>
    </location>
    <ligand>
        <name>thiamine diphosphate</name>
        <dbReference type="ChEBI" id="CHEBI:58937"/>
    </ligand>
</feature>
<evidence type="ECO:0000256" key="6">
    <source>
        <dbReference type="ARBA" id="ARBA00022842"/>
    </source>
</evidence>
<dbReference type="InterPro" id="IPR049557">
    <property type="entry name" value="Transketolase_CS"/>
</dbReference>
<protein>
    <recommendedName>
        <fullName evidence="10">1-deoxy-D-xylulose-5-phosphate synthase</fullName>
        <ecNumber evidence="10">2.2.1.7</ecNumber>
    </recommendedName>
    <alternativeName>
        <fullName evidence="10">1-deoxyxylulose-5-phosphate synthase</fullName>
        <shortName evidence="10">DXP synthase</shortName>
        <shortName evidence="10">DXPS</shortName>
    </alternativeName>
</protein>
<keyword evidence="7 10" id="KW-0784">Thiamine biosynthesis</keyword>
<reference evidence="13" key="1">
    <citation type="submission" date="2013-03" db="EMBL/GenBank/DDBJ databases">
        <title>Genome sequence of Chthonomonas calidirosea, the first sequenced genome from the Armatimonadetes phylum (formally candidate division OP10).</title>
        <authorList>
            <person name="Lee K.C.Y."/>
            <person name="Morgan X.C."/>
            <person name="Dunfield P.F."/>
            <person name="Tamas I."/>
            <person name="Houghton K.M."/>
            <person name="Vyssotski M."/>
            <person name="Ryan J.L.J."/>
            <person name="Lagutin K."/>
            <person name="McDonald I.R."/>
            <person name="Stott M.B."/>
        </authorList>
    </citation>
    <scope>NUCLEOTIDE SEQUENCE [LARGE SCALE GENOMIC DNA]</scope>
    <source>
        <strain evidence="13">DSM 23976 / ICMP 18418 / T49</strain>
    </source>
</reference>
<dbReference type="Pfam" id="PF13292">
    <property type="entry name" value="DXP_synthase_N"/>
    <property type="match status" value="1"/>
</dbReference>
<feature type="binding site" evidence="10">
    <location>
        <position position="148"/>
    </location>
    <ligand>
        <name>Mg(2+)</name>
        <dbReference type="ChEBI" id="CHEBI:18420"/>
    </ligand>
</feature>
<dbReference type="GO" id="GO:0030976">
    <property type="term" value="F:thiamine pyrophosphate binding"/>
    <property type="evidence" value="ECO:0007669"/>
    <property type="project" value="UniProtKB-UniRule"/>
</dbReference>
<dbReference type="InterPro" id="IPR020826">
    <property type="entry name" value="Transketolase_BS"/>
</dbReference>
<dbReference type="SUPFAM" id="SSF52518">
    <property type="entry name" value="Thiamin diphosphate-binding fold (THDP-binding)"/>
    <property type="match status" value="2"/>
</dbReference>
<organism evidence="12 13">
    <name type="scientific">Chthonomonas calidirosea (strain DSM 23976 / ICMP 18418 / T49)</name>
    <dbReference type="NCBI Taxonomy" id="1303518"/>
    <lineage>
        <taxon>Bacteria</taxon>
        <taxon>Bacillati</taxon>
        <taxon>Armatimonadota</taxon>
        <taxon>Chthonomonadia</taxon>
        <taxon>Chthonomonadales</taxon>
        <taxon>Chthonomonadaceae</taxon>
        <taxon>Chthonomonas</taxon>
    </lineage>
</organism>
<dbReference type="AlphaFoldDB" id="S0EYW1"/>
<dbReference type="OrthoDB" id="9803371at2"/>
<dbReference type="SUPFAM" id="SSF52922">
    <property type="entry name" value="TK C-terminal domain-like"/>
    <property type="match status" value="1"/>
</dbReference>
<evidence type="ECO:0000313" key="12">
    <source>
        <dbReference type="EMBL" id="CCW35751.1"/>
    </source>
</evidence>
<dbReference type="InterPro" id="IPR005477">
    <property type="entry name" value="Dxylulose-5-P_synthase"/>
</dbReference>
<evidence type="ECO:0000256" key="7">
    <source>
        <dbReference type="ARBA" id="ARBA00022977"/>
    </source>
</evidence>
<feature type="domain" description="Transketolase-like pyrimidine-binding" evidence="11">
    <location>
        <begin position="327"/>
        <end position="497"/>
    </location>
</feature>
<dbReference type="InterPro" id="IPR005475">
    <property type="entry name" value="Transketolase-like_Pyr-bd"/>
</dbReference>
<dbReference type="HOGENOM" id="CLU_009227_1_4_0"/>
<feature type="binding site" evidence="10">
    <location>
        <position position="74"/>
    </location>
    <ligand>
        <name>thiamine diphosphate</name>
        <dbReference type="ChEBI" id="CHEBI:58937"/>
    </ligand>
</feature>
<dbReference type="FunFam" id="3.40.50.970:FF:000005">
    <property type="entry name" value="1-deoxy-D-xylulose-5-phosphate synthase"/>
    <property type="match status" value="1"/>
</dbReference>
<evidence type="ECO:0000313" key="13">
    <source>
        <dbReference type="Proteomes" id="UP000014227"/>
    </source>
</evidence>
<dbReference type="PATRIC" id="fig|1303518.3.peg.1999"/>
<dbReference type="SMART" id="SM00861">
    <property type="entry name" value="Transket_pyr"/>
    <property type="match status" value="1"/>
</dbReference>
<dbReference type="NCBIfam" id="TIGR00204">
    <property type="entry name" value="dxs"/>
    <property type="match status" value="1"/>
</dbReference>
<evidence type="ECO:0000256" key="1">
    <source>
        <dbReference type="ARBA" id="ARBA00004980"/>
    </source>
</evidence>
<comment type="similarity">
    <text evidence="2 10">Belongs to the transketolase family. DXPS subfamily.</text>
</comment>
<gene>
    <name evidence="10" type="primary">dxs</name>
    <name evidence="12" type="ORF">CCALI_01944</name>
</gene>
<dbReference type="InterPro" id="IPR033248">
    <property type="entry name" value="Transketolase_C"/>
</dbReference>
<evidence type="ECO:0000256" key="5">
    <source>
        <dbReference type="ARBA" id="ARBA00022723"/>
    </source>
</evidence>
<comment type="cofactor">
    <cofactor evidence="10">
        <name>Mg(2+)</name>
        <dbReference type="ChEBI" id="CHEBI:18420"/>
    </cofactor>
    <text evidence="10">Binds 1 Mg(2+) ion per subunit.</text>
</comment>
<dbReference type="Proteomes" id="UP000014227">
    <property type="component" value="Chromosome I"/>
</dbReference>
<evidence type="ECO:0000259" key="11">
    <source>
        <dbReference type="SMART" id="SM00861"/>
    </source>
</evidence>
<dbReference type="CDD" id="cd07033">
    <property type="entry name" value="TPP_PYR_DXS_TK_like"/>
    <property type="match status" value="1"/>
</dbReference>
<keyword evidence="4 10" id="KW-0808">Transferase</keyword>
<name>S0EYW1_CHTCT</name>
<keyword evidence="6 10" id="KW-0460">Magnesium</keyword>
<dbReference type="GO" id="GO:0009228">
    <property type="term" value="P:thiamine biosynthetic process"/>
    <property type="evidence" value="ECO:0007669"/>
    <property type="project" value="UniProtKB-UniRule"/>
</dbReference>
<dbReference type="InterPro" id="IPR009014">
    <property type="entry name" value="Transketo_C/PFOR_II"/>
</dbReference>
<comment type="cofactor">
    <cofactor evidence="10">
        <name>thiamine diphosphate</name>
        <dbReference type="ChEBI" id="CHEBI:58937"/>
    </cofactor>
    <text evidence="10">Binds 1 thiamine pyrophosphate per subunit.</text>
</comment>
<sequence>MYEILSQIKSPDDLKTLSRDQLKQVARELRQAIVDHLSQTGGHFASDLGAVELILALHTVYSVPKDKIIWDTGHQCYAHKMLTGRLERFSTLRQYGGISGFLRREESEYDLFGAGHAGTSISAAYGFAVARDFAGKSNEEHVLAVIGDAAMTAGLALEGLHNAGHSGRNFVVVLNDNEMSIAESVGALAKYLAKLRVTPLYQSLESRTRGLLKRIDKTPGQVVFRAAGSVLKHNLTHLVSTENSGVLFEQLGYQYIGPVDGHDLDLLIDLFTAIKSIKGPVFVHLLTVKGKGYEKAEEDARKWHAVTPPMFKETAEGTAASSKSSGQSWTSYFSKTILELAAEDPKIVAITAAMPDGTGLTPFSKQFPDRYFDTAIAEQHAVCFAAGLAAEGMKPITAIYSTFLQRAYDMILHDVAIQNLPVLFCLDRAGLVGDDGPTHHGVFDIAYMRPIPNMALLAPKDGPELVQMLRYMVQEHVVGPHAGPIAVRYPRGNAPSVEWPVESAPIEYGKSEVLLDGGDIALFAYGNMVVPAFEAAKTLRAEGIDAALINLRWAKPLDAETILTYAKKTRCMLVMEEGVVHGGVGSAILELLAEAGVTDVRVKLFGVPDKFIEHGAIPILHQLCMLTAHDFAAAARDLLGKPQPEPVAVAREARHESLTA</sequence>
<evidence type="ECO:0000256" key="8">
    <source>
        <dbReference type="ARBA" id="ARBA00023052"/>
    </source>
</evidence>
<evidence type="ECO:0000256" key="4">
    <source>
        <dbReference type="ARBA" id="ARBA00022679"/>
    </source>
</evidence>
<dbReference type="InterPro" id="IPR029061">
    <property type="entry name" value="THDP-binding"/>
</dbReference>
<evidence type="ECO:0000256" key="10">
    <source>
        <dbReference type="HAMAP-Rule" id="MF_00315"/>
    </source>
</evidence>
<dbReference type="eggNOG" id="COG1154">
    <property type="taxonomic scope" value="Bacteria"/>
</dbReference>
<dbReference type="GO" id="GO:0000287">
    <property type="term" value="F:magnesium ion binding"/>
    <property type="evidence" value="ECO:0007669"/>
    <property type="project" value="UniProtKB-UniRule"/>
</dbReference>
<dbReference type="EMBL" id="HF951689">
    <property type="protein sequence ID" value="CCW35751.1"/>
    <property type="molecule type" value="Genomic_DNA"/>
</dbReference>
<dbReference type="PROSITE" id="PS00801">
    <property type="entry name" value="TRANSKETOLASE_1"/>
    <property type="match status" value="1"/>
</dbReference>
<keyword evidence="13" id="KW-1185">Reference proteome</keyword>
<comment type="subunit">
    <text evidence="3 10">Homodimer.</text>
</comment>
<proteinExistence type="inferred from homology"/>
<keyword evidence="9 10" id="KW-0414">Isoprene biosynthesis</keyword>
<feature type="binding site" evidence="10">
    <location>
        <position position="293"/>
    </location>
    <ligand>
        <name>thiamine diphosphate</name>
        <dbReference type="ChEBI" id="CHEBI:58937"/>
    </ligand>
</feature>
<comment type="catalytic activity">
    <reaction evidence="10">
        <text>D-glyceraldehyde 3-phosphate + pyruvate + H(+) = 1-deoxy-D-xylulose 5-phosphate + CO2</text>
        <dbReference type="Rhea" id="RHEA:12605"/>
        <dbReference type="ChEBI" id="CHEBI:15361"/>
        <dbReference type="ChEBI" id="CHEBI:15378"/>
        <dbReference type="ChEBI" id="CHEBI:16526"/>
        <dbReference type="ChEBI" id="CHEBI:57792"/>
        <dbReference type="ChEBI" id="CHEBI:59776"/>
        <dbReference type="EC" id="2.2.1.7"/>
    </reaction>
</comment>
<dbReference type="Gene3D" id="3.40.50.970">
    <property type="match status" value="2"/>
</dbReference>
<dbReference type="PROSITE" id="PS00802">
    <property type="entry name" value="TRANSKETOLASE_2"/>
    <property type="match status" value="1"/>
</dbReference>
<dbReference type="InParanoid" id="S0EYW1"/>
<dbReference type="GO" id="GO:0008661">
    <property type="term" value="F:1-deoxy-D-xylulose-5-phosphate synthase activity"/>
    <property type="evidence" value="ECO:0007669"/>
    <property type="project" value="UniProtKB-UniRule"/>
</dbReference>
<keyword evidence="8 10" id="KW-0786">Thiamine pyrophosphate</keyword>
<dbReference type="UniPathway" id="UPA00064">
    <property type="reaction ID" value="UER00091"/>
</dbReference>
<dbReference type="KEGG" id="ccz:CCALI_01944"/>
<dbReference type="Pfam" id="PF02780">
    <property type="entry name" value="Transketolase_C"/>
    <property type="match status" value="1"/>
</dbReference>
<dbReference type="PANTHER" id="PTHR43322:SF5">
    <property type="entry name" value="1-DEOXY-D-XYLULOSE-5-PHOSPHATE SYNTHASE, CHLOROPLASTIC"/>
    <property type="match status" value="1"/>
</dbReference>
<dbReference type="Pfam" id="PF02779">
    <property type="entry name" value="Transket_pyr"/>
    <property type="match status" value="1"/>
</dbReference>
<comment type="function">
    <text evidence="10">Catalyzes the acyloin condensation reaction between C atoms 2 and 3 of pyruvate and glyceraldehyde 3-phosphate to yield 1-deoxy-D-xylulose-5-phosphate (DXP).</text>
</comment>
<keyword evidence="5 10" id="KW-0479">Metal-binding</keyword>
<dbReference type="GO" id="GO:0016114">
    <property type="term" value="P:terpenoid biosynthetic process"/>
    <property type="evidence" value="ECO:0007669"/>
    <property type="project" value="UniProtKB-UniRule"/>
</dbReference>
<dbReference type="GO" id="GO:0005829">
    <property type="term" value="C:cytosol"/>
    <property type="evidence" value="ECO:0007669"/>
    <property type="project" value="TreeGrafter"/>
</dbReference>
<dbReference type="RefSeq" id="WP_016483276.1">
    <property type="nucleotide sequence ID" value="NC_021487.1"/>
</dbReference>
<dbReference type="GO" id="GO:0019288">
    <property type="term" value="P:isopentenyl diphosphate biosynthetic process, methylerythritol 4-phosphate pathway"/>
    <property type="evidence" value="ECO:0007669"/>
    <property type="project" value="TreeGrafter"/>
</dbReference>
<feature type="binding site" evidence="10">
    <location>
        <begin position="115"/>
        <end position="117"/>
    </location>
    <ligand>
        <name>thiamine diphosphate</name>
        <dbReference type="ChEBI" id="CHEBI:58937"/>
    </ligand>
</feature>
<dbReference type="STRING" id="454171.CP488_02150"/>
<evidence type="ECO:0000256" key="2">
    <source>
        <dbReference type="ARBA" id="ARBA00011081"/>
    </source>
</evidence>
<dbReference type="PANTHER" id="PTHR43322">
    <property type="entry name" value="1-D-DEOXYXYLULOSE 5-PHOSPHATE SYNTHASE-RELATED"/>
    <property type="match status" value="1"/>
</dbReference>
<evidence type="ECO:0000256" key="9">
    <source>
        <dbReference type="ARBA" id="ARBA00023229"/>
    </source>
</evidence>
<feature type="binding site" evidence="10">
    <location>
        <position position="177"/>
    </location>
    <ligand>
        <name>thiamine diphosphate</name>
        <dbReference type="ChEBI" id="CHEBI:58937"/>
    </ligand>
</feature>
<evidence type="ECO:0000256" key="3">
    <source>
        <dbReference type="ARBA" id="ARBA00011738"/>
    </source>
</evidence>
<dbReference type="NCBIfam" id="NF003933">
    <property type="entry name" value="PRK05444.2-2"/>
    <property type="match status" value="1"/>
</dbReference>